<name>A0AAD6D241_9EURO</name>
<comment type="similarity">
    <text evidence="1">Belongs to the tpcK family.</text>
</comment>
<evidence type="ECO:0000256" key="1">
    <source>
        <dbReference type="ARBA" id="ARBA00005986"/>
    </source>
</evidence>
<gene>
    <name evidence="3" type="ORF">N7494_003938</name>
</gene>
<dbReference type="AlphaFoldDB" id="A0AAD6D241"/>
<dbReference type="PANTHER" id="PTHR40260:SF2">
    <property type="entry name" value="BLR8190 PROTEIN"/>
    <property type="match status" value="1"/>
</dbReference>
<evidence type="ECO:0000313" key="4">
    <source>
        <dbReference type="Proteomes" id="UP001220324"/>
    </source>
</evidence>
<dbReference type="InterPro" id="IPR011008">
    <property type="entry name" value="Dimeric_a/b-barrel"/>
</dbReference>
<dbReference type="InterPro" id="IPR009799">
    <property type="entry name" value="EthD_dom"/>
</dbReference>
<organism evidence="3 4">
    <name type="scientific">Penicillium frequentans</name>
    <dbReference type="NCBI Taxonomy" id="3151616"/>
    <lineage>
        <taxon>Eukaryota</taxon>
        <taxon>Fungi</taxon>
        <taxon>Dikarya</taxon>
        <taxon>Ascomycota</taxon>
        <taxon>Pezizomycotina</taxon>
        <taxon>Eurotiomycetes</taxon>
        <taxon>Eurotiomycetidae</taxon>
        <taxon>Eurotiales</taxon>
        <taxon>Aspergillaceae</taxon>
        <taxon>Penicillium</taxon>
    </lineage>
</organism>
<dbReference type="Pfam" id="PF07110">
    <property type="entry name" value="EthD"/>
    <property type="match status" value="1"/>
</dbReference>
<reference evidence="3 4" key="1">
    <citation type="journal article" date="2023" name="IMA Fungus">
        <title>Comparative genomic study of the Penicillium genus elucidates a diverse pangenome and 15 lateral gene transfer events.</title>
        <authorList>
            <person name="Petersen C."/>
            <person name="Sorensen T."/>
            <person name="Nielsen M.R."/>
            <person name="Sondergaard T.E."/>
            <person name="Sorensen J.L."/>
            <person name="Fitzpatrick D.A."/>
            <person name="Frisvad J.C."/>
            <person name="Nielsen K.L."/>
        </authorList>
    </citation>
    <scope>NUCLEOTIDE SEQUENCE [LARGE SCALE GENOMIC DNA]</scope>
    <source>
        <strain evidence="3 4">IBT 35679</strain>
    </source>
</reference>
<sequence>MVYHASVLYPNEEGITFDETYYLQTHMPLVDKVWKKHGLTGWKIIKYNTSLDGSKSQFYISANLEFESEEAATNALKDPESASIFGDIPNFTNKKPITIAGNQL</sequence>
<dbReference type="Proteomes" id="UP001220324">
    <property type="component" value="Unassembled WGS sequence"/>
</dbReference>
<dbReference type="GO" id="GO:0016491">
    <property type="term" value="F:oxidoreductase activity"/>
    <property type="evidence" value="ECO:0007669"/>
    <property type="project" value="InterPro"/>
</dbReference>
<keyword evidence="4" id="KW-1185">Reference proteome</keyword>
<evidence type="ECO:0000313" key="3">
    <source>
        <dbReference type="EMBL" id="KAJ5546353.1"/>
    </source>
</evidence>
<protein>
    <recommendedName>
        <fullName evidence="2">EthD domain-containing protein</fullName>
    </recommendedName>
</protein>
<accession>A0AAD6D241</accession>
<dbReference type="Gene3D" id="3.30.70.100">
    <property type="match status" value="1"/>
</dbReference>
<dbReference type="NCBIfam" id="TIGR02118">
    <property type="entry name" value="EthD family reductase"/>
    <property type="match status" value="1"/>
</dbReference>
<dbReference type="SUPFAM" id="SSF54909">
    <property type="entry name" value="Dimeric alpha+beta barrel"/>
    <property type="match status" value="1"/>
</dbReference>
<dbReference type="EMBL" id="JAQIZZ010000003">
    <property type="protein sequence ID" value="KAJ5546353.1"/>
    <property type="molecule type" value="Genomic_DNA"/>
</dbReference>
<dbReference type="PANTHER" id="PTHR40260">
    <property type="entry name" value="BLR8190 PROTEIN"/>
    <property type="match status" value="1"/>
</dbReference>
<feature type="domain" description="EthD" evidence="2">
    <location>
        <begin position="20"/>
        <end position="94"/>
    </location>
</feature>
<comment type="caution">
    <text evidence="3">The sequence shown here is derived from an EMBL/GenBank/DDBJ whole genome shotgun (WGS) entry which is preliminary data.</text>
</comment>
<proteinExistence type="inferred from homology"/>
<evidence type="ECO:0000259" key="2">
    <source>
        <dbReference type="Pfam" id="PF07110"/>
    </source>
</evidence>